<protein>
    <submittedName>
        <fullName evidence="1">Uncharacterized protein</fullName>
    </submittedName>
</protein>
<gene>
    <name evidence="1" type="ORF">VP01_470g1</name>
</gene>
<accession>A0A0L6UN05</accession>
<comment type="caution">
    <text evidence="1">The sequence shown here is derived from an EMBL/GenBank/DDBJ whole genome shotgun (WGS) entry which is preliminary data.</text>
</comment>
<dbReference type="Proteomes" id="UP000037035">
    <property type="component" value="Unassembled WGS sequence"/>
</dbReference>
<dbReference type="AlphaFoldDB" id="A0A0L6UN05"/>
<evidence type="ECO:0000313" key="2">
    <source>
        <dbReference type="Proteomes" id="UP000037035"/>
    </source>
</evidence>
<proteinExistence type="predicted"/>
<reference evidence="1 2" key="1">
    <citation type="submission" date="2015-08" db="EMBL/GenBank/DDBJ databases">
        <title>Next Generation Sequencing and Analysis of the Genome of Puccinia sorghi L Schw, the Causal Agent of Maize Common Rust.</title>
        <authorList>
            <person name="Rochi L."/>
            <person name="Burguener G."/>
            <person name="Darino M."/>
            <person name="Turjanski A."/>
            <person name="Kreff E."/>
            <person name="Dieguez M.J."/>
            <person name="Sacco F."/>
        </authorList>
    </citation>
    <scope>NUCLEOTIDE SEQUENCE [LARGE SCALE GENOMIC DNA]</scope>
    <source>
        <strain evidence="1 2">RO10H11247</strain>
    </source>
</reference>
<sequence length="334" mass="39147">MLTIFSVEGAKKCVHVAFDFGLVTRDGAQVPPLGSDLSEQTILILSPGQTQFKQCRYKDQDFFYEKIRDKVNEKILKISTHTRSTRWSGFEYFMNCLSHVGPVNFMNNRFGRRVKLRRNMGKKQMKEDDRDSDKNSFVRKRIMISDSSSGITRQEIVDDWGTSGSFKLILRQEARIHKNFTLDQAILSLSSLEIFLFVAYCTFFTRKGMLVIFWDQVLMCACTVFHATRFQLQQKIHQIKQYILDALEKPSYFFSMIFDPTFKISLGNKYKEFIIDYCNHPVDHLYAKSSKFHFYLKKVFIMAIFFEISRIKLFHEILLLLLPMLKVSGFPSSH</sequence>
<name>A0A0L6UN05_9BASI</name>
<evidence type="ECO:0000313" key="1">
    <source>
        <dbReference type="EMBL" id="KNZ49896.1"/>
    </source>
</evidence>
<organism evidence="1 2">
    <name type="scientific">Puccinia sorghi</name>
    <dbReference type="NCBI Taxonomy" id="27349"/>
    <lineage>
        <taxon>Eukaryota</taxon>
        <taxon>Fungi</taxon>
        <taxon>Dikarya</taxon>
        <taxon>Basidiomycota</taxon>
        <taxon>Pucciniomycotina</taxon>
        <taxon>Pucciniomycetes</taxon>
        <taxon>Pucciniales</taxon>
        <taxon>Pucciniaceae</taxon>
        <taxon>Puccinia</taxon>
    </lineage>
</organism>
<dbReference type="VEuPathDB" id="FungiDB:VP01_470g1"/>
<dbReference type="EMBL" id="LAVV01009845">
    <property type="protein sequence ID" value="KNZ49896.1"/>
    <property type="molecule type" value="Genomic_DNA"/>
</dbReference>
<keyword evidence="2" id="KW-1185">Reference proteome</keyword>